<protein>
    <recommendedName>
        <fullName evidence="2">Menin</fullName>
    </recommendedName>
</protein>
<organism evidence="11">
    <name type="scientific">Culicoides sonorensis</name>
    <name type="common">Biting midge</name>
    <dbReference type="NCBI Taxonomy" id="179676"/>
    <lineage>
        <taxon>Eukaryota</taxon>
        <taxon>Metazoa</taxon>
        <taxon>Ecdysozoa</taxon>
        <taxon>Arthropoda</taxon>
        <taxon>Hexapoda</taxon>
        <taxon>Insecta</taxon>
        <taxon>Pterygota</taxon>
        <taxon>Neoptera</taxon>
        <taxon>Endopterygota</taxon>
        <taxon>Diptera</taxon>
        <taxon>Nematocera</taxon>
        <taxon>Chironomoidea</taxon>
        <taxon>Ceratopogonidae</taxon>
        <taxon>Ceratopogoninae</taxon>
        <taxon>Culicoides</taxon>
        <taxon>Monoculicoides</taxon>
    </lineage>
</organism>
<feature type="region of interest" description="Disordered" evidence="10">
    <location>
        <begin position="439"/>
        <end position="470"/>
    </location>
</feature>
<dbReference type="GO" id="GO:0006357">
    <property type="term" value="P:regulation of transcription by RNA polymerase II"/>
    <property type="evidence" value="ECO:0007669"/>
    <property type="project" value="TreeGrafter"/>
</dbReference>
<name>A0A336KDL7_CULSO</name>
<dbReference type="GO" id="GO:0045786">
    <property type="term" value="P:negative regulation of cell cycle"/>
    <property type="evidence" value="ECO:0007669"/>
    <property type="project" value="TreeGrafter"/>
</dbReference>
<keyword evidence="5" id="KW-0156">Chromatin regulator</keyword>
<feature type="region of interest" description="Disordered" evidence="10">
    <location>
        <begin position="596"/>
        <end position="630"/>
    </location>
</feature>
<keyword evidence="9" id="KW-0539">Nucleus</keyword>
<evidence type="ECO:0000256" key="1">
    <source>
        <dbReference type="ARBA" id="ARBA00004123"/>
    </source>
</evidence>
<dbReference type="EMBL" id="UFQT01000186">
    <property type="protein sequence ID" value="SSX21323.1"/>
    <property type="molecule type" value="Genomic_DNA"/>
</dbReference>
<dbReference type="OMA" id="NSLTCNR"/>
<dbReference type="PANTHER" id="PTHR12693">
    <property type="entry name" value="MENIN"/>
    <property type="match status" value="1"/>
</dbReference>
<reference evidence="11" key="1">
    <citation type="submission" date="2018-04" db="EMBL/GenBank/DDBJ databases">
        <authorList>
            <person name="Go L.Y."/>
            <person name="Mitchell J.A."/>
        </authorList>
    </citation>
    <scope>NUCLEOTIDE SEQUENCE</scope>
    <source>
        <tissue evidence="11">Whole organism</tissue>
    </source>
</reference>
<dbReference type="GO" id="GO:0008285">
    <property type="term" value="P:negative regulation of cell population proliferation"/>
    <property type="evidence" value="ECO:0007669"/>
    <property type="project" value="TreeGrafter"/>
</dbReference>
<dbReference type="EMBL" id="UFQS01000186">
    <property type="protein sequence ID" value="SSX00943.1"/>
    <property type="molecule type" value="Genomic_DNA"/>
</dbReference>
<evidence type="ECO:0000313" key="12">
    <source>
        <dbReference type="EMBL" id="SSX21323.1"/>
    </source>
</evidence>
<keyword evidence="8" id="KW-0804">Transcription</keyword>
<dbReference type="Pfam" id="PF05053">
    <property type="entry name" value="Menin"/>
    <property type="match status" value="1"/>
</dbReference>
<evidence type="ECO:0000256" key="9">
    <source>
        <dbReference type="ARBA" id="ARBA00023242"/>
    </source>
</evidence>
<dbReference type="GO" id="GO:0000976">
    <property type="term" value="F:transcription cis-regulatory region binding"/>
    <property type="evidence" value="ECO:0007669"/>
    <property type="project" value="TreeGrafter"/>
</dbReference>
<dbReference type="GO" id="GO:0000403">
    <property type="term" value="F:Y-form DNA binding"/>
    <property type="evidence" value="ECO:0007669"/>
    <property type="project" value="TreeGrafter"/>
</dbReference>
<evidence type="ECO:0000256" key="8">
    <source>
        <dbReference type="ARBA" id="ARBA00023163"/>
    </source>
</evidence>
<dbReference type="VEuPathDB" id="VectorBase:CSON004394"/>
<dbReference type="GO" id="GO:0003682">
    <property type="term" value="F:chromatin binding"/>
    <property type="evidence" value="ECO:0007669"/>
    <property type="project" value="TreeGrafter"/>
</dbReference>
<dbReference type="GO" id="GO:0006325">
    <property type="term" value="P:chromatin organization"/>
    <property type="evidence" value="ECO:0007669"/>
    <property type="project" value="UniProtKB-KW"/>
</dbReference>
<proteinExistence type="predicted"/>
<dbReference type="CDD" id="cd14456">
    <property type="entry name" value="Menin"/>
    <property type="match status" value="1"/>
</dbReference>
<evidence type="ECO:0000256" key="2">
    <source>
        <dbReference type="ARBA" id="ARBA00021162"/>
    </source>
</evidence>
<dbReference type="GO" id="GO:0000785">
    <property type="term" value="C:chromatin"/>
    <property type="evidence" value="ECO:0007669"/>
    <property type="project" value="TreeGrafter"/>
</dbReference>
<dbReference type="AlphaFoldDB" id="A0A336KDL7"/>
<keyword evidence="3" id="KW-0678">Repressor</keyword>
<feature type="region of interest" description="Disordered" evidence="10">
    <location>
        <begin position="509"/>
        <end position="537"/>
    </location>
</feature>
<evidence type="ECO:0000256" key="4">
    <source>
        <dbReference type="ARBA" id="ARBA00022553"/>
    </source>
</evidence>
<feature type="compositionally biased region" description="Polar residues" evidence="10">
    <location>
        <begin position="523"/>
        <end position="537"/>
    </location>
</feature>
<evidence type="ECO:0000256" key="7">
    <source>
        <dbReference type="ARBA" id="ARBA00023125"/>
    </source>
</evidence>
<sequence length="630" mass="70954">MTQNKKVIEQNYFPLKTIENVVNLFKFELENDEEEPDLTLLSLVAGIIENYLATDQKIEEFPIINFADINVLYKKFQNILSSVEAAGQPGKGAKNVFATREIIKKVSDIIWNSLVRWNKKSDRAHLQSLYTFLNGNKLDCFGTAFAVVAGCQLLGYKDVHLAISEDHVWVVFGKTGEETIEVTWHGKVFEDKRGSSVNPGIEMQTWKYVNGNAVICDRKMEVAAIVSSINPSLSATTMCVELADMQQRLLWLLYDKDVLKFYPSGLGCLGELEEVSPTPGRQTCEELYNESIISARKYYKNHHVYPYCYAGSYYFRQGNFKMSLKSWADAAEVIKYYNYHRDDEEIYKEFLEIANEHIPYIMKQESSGHSAHSILRSAQSFGDLLRFYDGICQWEEGSLTPILHIGWAKPLVNNISKYEYDVRSQLNIKVAEYEELKFDGGSSPSENNNNNNNNNIVKSDDLSTGSKSPKDDKLSSIVAACGEKILNPEFLLQGGGKLFTDNGTGTATTGDIVNNDKIDGQQKKNQGIKNGSDQKSSDVVTMKIDDKLSLMKKEISEAVKPIEPEVILYSQKMKGLKEIFLAEKLNTNAISLQITAQSQVSAKKSRNSSTSGCYGSEFDMTSRPKRARRD</sequence>
<dbReference type="PANTHER" id="PTHR12693:SF3">
    <property type="entry name" value="MENIN"/>
    <property type="match status" value="1"/>
</dbReference>
<keyword evidence="6" id="KW-0805">Transcription regulation</keyword>
<keyword evidence="4" id="KW-0597">Phosphoprotein</keyword>
<keyword evidence="7" id="KW-0238">DNA-binding</keyword>
<evidence type="ECO:0000256" key="10">
    <source>
        <dbReference type="SAM" id="MobiDB-lite"/>
    </source>
</evidence>
<feature type="compositionally biased region" description="Polar residues" evidence="10">
    <location>
        <begin position="596"/>
        <end position="613"/>
    </location>
</feature>
<evidence type="ECO:0000256" key="3">
    <source>
        <dbReference type="ARBA" id="ARBA00022491"/>
    </source>
</evidence>
<accession>A0A336KDL7</accession>
<dbReference type="InterPro" id="IPR007747">
    <property type="entry name" value="Menin"/>
</dbReference>
<evidence type="ECO:0000313" key="11">
    <source>
        <dbReference type="EMBL" id="SSX00943.1"/>
    </source>
</evidence>
<comment type="subcellular location">
    <subcellularLocation>
        <location evidence="1">Nucleus</location>
    </subcellularLocation>
</comment>
<gene>
    <name evidence="11" type="primary">CSON004394</name>
</gene>
<evidence type="ECO:0000256" key="6">
    <source>
        <dbReference type="ARBA" id="ARBA00023015"/>
    </source>
</evidence>
<evidence type="ECO:0000256" key="5">
    <source>
        <dbReference type="ARBA" id="ARBA00022853"/>
    </source>
</evidence>
<dbReference type="GO" id="GO:0035097">
    <property type="term" value="C:histone methyltransferase complex"/>
    <property type="evidence" value="ECO:0007669"/>
    <property type="project" value="TreeGrafter"/>
</dbReference>
<reference evidence="12" key="2">
    <citation type="submission" date="2018-07" db="EMBL/GenBank/DDBJ databases">
        <authorList>
            <person name="Quirk P.G."/>
            <person name="Krulwich T.A."/>
        </authorList>
    </citation>
    <scope>NUCLEOTIDE SEQUENCE</scope>
</reference>